<dbReference type="OrthoDB" id="423498at2759"/>
<dbReference type="EMBL" id="MCFE01000266">
    <property type="protein sequence ID" value="ORX92637.1"/>
    <property type="molecule type" value="Genomic_DNA"/>
</dbReference>
<organism evidence="4 5">
    <name type="scientific">Basidiobolus meristosporus CBS 931.73</name>
    <dbReference type="NCBI Taxonomy" id="1314790"/>
    <lineage>
        <taxon>Eukaryota</taxon>
        <taxon>Fungi</taxon>
        <taxon>Fungi incertae sedis</taxon>
        <taxon>Zoopagomycota</taxon>
        <taxon>Entomophthoromycotina</taxon>
        <taxon>Basidiobolomycetes</taxon>
        <taxon>Basidiobolales</taxon>
        <taxon>Basidiobolaceae</taxon>
        <taxon>Basidiobolus</taxon>
    </lineage>
</organism>
<dbReference type="STRING" id="1314790.A0A1Y1Y3R6"/>
<evidence type="ECO:0000256" key="1">
    <source>
        <dbReference type="ARBA" id="ARBA00022801"/>
    </source>
</evidence>
<proteinExistence type="predicted"/>
<accession>A0A1Y1Y3R6</accession>
<keyword evidence="1" id="KW-0378">Hydrolase</keyword>
<name>A0A1Y1Y3R6_9FUNG</name>
<evidence type="ECO:0000256" key="2">
    <source>
        <dbReference type="SAM" id="SignalP"/>
    </source>
</evidence>
<keyword evidence="5" id="KW-1185">Reference proteome</keyword>
<dbReference type="AlphaFoldDB" id="A0A1Y1Y3R6"/>
<dbReference type="InterPro" id="IPR013658">
    <property type="entry name" value="SGL"/>
</dbReference>
<sequence>MSLKLYCISALLLIGGTSGCLYEEAKPLVTAETSKFGPFIEGTSVDKEGNIYAVNFGDSTTLATIGAVTPEQRLFFEDTQTPGTAFNGIRFGAKEAAENRKVAYLADYKNHRVVQVEVNSKGEITSKNFCANPNIIQPNDLALAQDGRIFLSGMKFQNNTQVGDGDIWLCTRGGRTRRLDVMGRTNGIELSPGDKYLYVSEALDRNSTTVSNRIWRYRVHSSGRISHKKLFFDFDSVHTGHLNIDGIRSDINGNLFVVRHGGQEVLKMSPKGRILASIKVSFTFPTNIELGGEKGTTLHIVGRCGIDTPDGEGVGCVDTWENDAPGRAWSLLQ</sequence>
<protein>
    <submittedName>
        <fullName evidence="4">Calcium-dependent phosphotriesterase</fullName>
    </submittedName>
</protein>
<dbReference type="Proteomes" id="UP000193498">
    <property type="component" value="Unassembled WGS sequence"/>
</dbReference>
<dbReference type="PANTHER" id="PTHR47572">
    <property type="entry name" value="LIPOPROTEIN-RELATED"/>
    <property type="match status" value="1"/>
</dbReference>
<gene>
    <name evidence="4" type="ORF">K493DRAFT_376562</name>
</gene>
<dbReference type="InParanoid" id="A0A1Y1Y3R6"/>
<dbReference type="SUPFAM" id="SSF63829">
    <property type="entry name" value="Calcium-dependent phosphotriesterase"/>
    <property type="match status" value="1"/>
</dbReference>
<dbReference type="Gene3D" id="2.120.10.30">
    <property type="entry name" value="TolB, C-terminal domain"/>
    <property type="match status" value="1"/>
</dbReference>
<reference evidence="4 5" key="1">
    <citation type="submission" date="2016-07" db="EMBL/GenBank/DDBJ databases">
        <title>Pervasive Adenine N6-methylation of Active Genes in Fungi.</title>
        <authorList>
            <consortium name="DOE Joint Genome Institute"/>
            <person name="Mondo S.J."/>
            <person name="Dannebaum R.O."/>
            <person name="Kuo R.C."/>
            <person name="Labutti K."/>
            <person name="Haridas S."/>
            <person name="Kuo A."/>
            <person name="Salamov A."/>
            <person name="Ahrendt S.R."/>
            <person name="Lipzen A."/>
            <person name="Sullivan W."/>
            <person name="Andreopoulos W.B."/>
            <person name="Clum A."/>
            <person name="Lindquist E."/>
            <person name="Daum C."/>
            <person name="Ramamoorthy G.K."/>
            <person name="Gryganskyi A."/>
            <person name="Culley D."/>
            <person name="Magnuson J.K."/>
            <person name="James T.Y."/>
            <person name="O'Malley M.A."/>
            <person name="Stajich J.E."/>
            <person name="Spatafora J.W."/>
            <person name="Visel A."/>
            <person name="Grigoriev I.V."/>
        </authorList>
    </citation>
    <scope>NUCLEOTIDE SEQUENCE [LARGE SCALE GENOMIC DNA]</scope>
    <source>
        <strain evidence="4 5">CBS 931.73</strain>
    </source>
</reference>
<dbReference type="InterPro" id="IPR011042">
    <property type="entry name" value="6-blade_b-propeller_TolB-like"/>
</dbReference>
<dbReference type="GO" id="GO:0016787">
    <property type="term" value="F:hydrolase activity"/>
    <property type="evidence" value="ECO:0007669"/>
    <property type="project" value="UniProtKB-KW"/>
</dbReference>
<feature type="signal peptide" evidence="2">
    <location>
        <begin position="1"/>
        <end position="19"/>
    </location>
</feature>
<dbReference type="InterPro" id="IPR051262">
    <property type="entry name" value="SMP-30/CGR1_Lactonase"/>
</dbReference>
<comment type="caution">
    <text evidence="4">The sequence shown here is derived from an EMBL/GenBank/DDBJ whole genome shotgun (WGS) entry which is preliminary data.</text>
</comment>
<keyword evidence="2" id="KW-0732">Signal</keyword>
<evidence type="ECO:0000259" key="3">
    <source>
        <dbReference type="Pfam" id="PF08450"/>
    </source>
</evidence>
<dbReference type="PANTHER" id="PTHR47572:SF4">
    <property type="entry name" value="LACTONASE DRP35"/>
    <property type="match status" value="1"/>
</dbReference>
<dbReference type="PROSITE" id="PS51257">
    <property type="entry name" value="PROKAR_LIPOPROTEIN"/>
    <property type="match status" value="1"/>
</dbReference>
<dbReference type="Pfam" id="PF08450">
    <property type="entry name" value="SGL"/>
    <property type="match status" value="1"/>
</dbReference>
<evidence type="ECO:0000313" key="4">
    <source>
        <dbReference type="EMBL" id="ORX92637.1"/>
    </source>
</evidence>
<feature type="domain" description="SMP-30/Gluconolactonase/LRE-like region" evidence="3">
    <location>
        <begin position="132"/>
        <end position="300"/>
    </location>
</feature>
<feature type="chain" id="PRO_5011000573" evidence="2">
    <location>
        <begin position="20"/>
        <end position="333"/>
    </location>
</feature>
<evidence type="ECO:0000313" key="5">
    <source>
        <dbReference type="Proteomes" id="UP000193498"/>
    </source>
</evidence>